<protein>
    <submittedName>
        <fullName evidence="2">Uncharacterized protein</fullName>
    </submittedName>
</protein>
<evidence type="ECO:0000313" key="2">
    <source>
        <dbReference type="EMBL" id="KAJ6425392.1"/>
    </source>
</evidence>
<evidence type="ECO:0000256" key="1">
    <source>
        <dbReference type="SAM" id="MobiDB-lite"/>
    </source>
</evidence>
<name>A0AAD6KNA4_9ROSI</name>
<proteinExistence type="predicted"/>
<comment type="caution">
    <text evidence="2">The sequence shown here is derived from an EMBL/GenBank/DDBJ whole genome shotgun (WGS) entry which is preliminary data.</text>
</comment>
<dbReference type="EMBL" id="JAPFFJ010000006">
    <property type="protein sequence ID" value="KAJ6425392.1"/>
    <property type="molecule type" value="Genomic_DNA"/>
</dbReference>
<gene>
    <name evidence="2" type="ORF">OIU84_026042</name>
</gene>
<dbReference type="Proteomes" id="UP001162972">
    <property type="component" value="Chromosome 16"/>
</dbReference>
<dbReference type="AlphaFoldDB" id="A0AAD6KNA4"/>
<organism evidence="2 3">
    <name type="scientific">Salix udensis</name>
    <dbReference type="NCBI Taxonomy" id="889485"/>
    <lineage>
        <taxon>Eukaryota</taxon>
        <taxon>Viridiplantae</taxon>
        <taxon>Streptophyta</taxon>
        <taxon>Embryophyta</taxon>
        <taxon>Tracheophyta</taxon>
        <taxon>Spermatophyta</taxon>
        <taxon>Magnoliopsida</taxon>
        <taxon>eudicotyledons</taxon>
        <taxon>Gunneridae</taxon>
        <taxon>Pentapetalae</taxon>
        <taxon>rosids</taxon>
        <taxon>fabids</taxon>
        <taxon>Malpighiales</taxon>
        <taxon>Salicaceae</taxon>
        <taxon>Saliceae</taxon>
        <taxon>Salix</taxon>
    </lineage>
</organism>
<keyword evidence="3" id="KW-1185">Reference proteome</keyword>
<accession>A0AAD6KNA4</accession>
<feature type="region of interest" description="Disordered" evidence="1">
    <location>
        <begin position="1"/>
        <end position="20"/>
    </location>
</feature>
<sequence>MMDPSTSVRTIAPPRRRETLEPRPLAGLSLLAIQTTVLSLELVNQIENQ</sequence>
<evidence type="ECO:0000313" key="3">
    <source>
        <dbReference type="Proteomes" id="UP001162972"/>
    </source>
</evidence>
<reference evidence="2 3" key="1">
    <citation type="journal article" date="2023" name="Int. J. Mol. Sci.">
        <title>De Novo Assembly and Annotation of 11 Diverse Shrub Willow (Salix) Genomes Reveals Novel Gene Organization in Sex-Linked Regions.</title>
        <authorList>
            <person name="Hyden B."/>
            <person name="Feng K."/>
            <person name="Yates T.B."/>
            <person name="Jawdy S."/>
            <person name="Cereghino C."/>
            <person name="Smart L.B."/>
            <person name="Muchero W."/>
        </authorList>
    </citation>
    <scope>NUCLEOTIDE SEQUENCE [LARGE SCALE GENOMIC DNA]</scope>
    <source>
        <tissue evidence="2">Shoot tip</tissue>
    </source>
</reference>